<keyword evidence="5" id="KW-0812">Transmembrane</keyword>
<dbReference type="PANTHER" id="PTHR23327:SF42">
    <property type="entry name" value="LON PEPTIDASE N-TERMINAL DOMAIN AND RING FINGER PROTEIN C14F5.10C"/>
    <property type="match status" value="1"/>
</dbReference>
<dbReference type="InterPro" id="IPR027370">
    <property type="entry name" value="Znf-RING_euk"/>
</dbReference>
<proteinExistence type="predicted"/>
<dbReference type="InterPro" id="IPR046336">
    <property type="entry name" value="Lon_prtase_N_sf"/>
</dbReference>
<dbReference type="SUPFAM" id="SSF57850">
    <property type="entry name" value="RING/U-box"/>
    <property type="match status" value="1"/>
</dbReference>
<feature type="compositionally biased region" description="Low complexity" evidence="4">
    <location>
        <begin position="237"/>
        <end position="251"/>
    </location>
</feature>
<name>A0A9P3PDX9_LYOSH</name>
<feature type="transmembrane region" description="Helical" evidence="5">
    <location>
        <begin position="668"/>
        <end position="692"/>
    </location>
</feature>
<evidence type="ECO:0000256" key="3">
    <source>
        <dbReference type="ARBA" id="ARBA00022833"/>
    </source>
</evidence>
<dbReference type="OrthoDB" id="264917at2759"/>
<feature type="region of interest" description="Disordered" evidence="4">
    <location>
        <begin position="706"/>
        <end position="726"/>
    </location>
</feature>
<dbReference type="Gene3D" id="2.30.130.40">
    <property type="entry name" value="LON domain-like"/>
    <property type="match status" value="1"/>
</dbReference>
<feature type="region of interest" description="Disordered" evidence="4">
    <location>
        <begin position="1"/>
        <end position="108"/>
    </location>
</feature>
<dbReference type="InterPro" id="IPR015947">
    <property type="entry name" value="PUA-like_sf"/>
</dbReference>
<dbReference type="AlphaFoldDB" id="A0A9P3PDX9"/>
<dbReference type="SMART" id="SM00464">
    <property type="entry name" value="LON"/>
    <property type="match status" value="1"/>
</dbReference>
<evidence type="ECO:0000256" key="5">
    <source>
        <dbReference type="SAM" id="Phobius"/>
    </source>
</evidence>
<evidence type="ECO:0000313" key="7">
    <source>
        <dbReference type="EMBL" id="GLB33829.1"/>
    </source>
</evidence>
<dbReference type="Proteomes" id="UP001063166">
    <property type="component" value="Unassembled WGS sequence"/>
</dbReference>
<feature type="compositionally biased region" description="Low complexity" evidence="4">
    <location>
        <begin position="525"/>
        <end position="571"/>
    </location>
</feature>
<feature type="compositionally biased region" description="Polar residues" evidence="4">
    <location>
        <begin position="95"/>
        <end position="107"/>
    </location>
</feature>
<sequence>MHEHWHGSRNASLFFHSPADPGQDGVYHAMANDDSPIHKPPGDRDDEPNDALHRRPEVVDTESRVEQANSDPGPPSAGASTTPESDSLPVPDAGPSNTRRNPLTPQDVSLMPHHLLPLLQCPLGRHRLSVPVTLHCGHTICTTHLLTHPRACPVPRCTPPHNASPNIPSSSNVAYFPAAADRPQPLDSPLPSSREDVTIAKVLALLDRTQQALDLAEHPPPRFHLSDDSDSSDDDAAQPLASSSAVAGPSRTRSRSSDSTSRPRKRRRRHPPPKEDDDRDSDGDLLSHLRTESARQRSTRHDQPLLPPEPPSVSPTSEPTLAQFEKDLLTELTCGICFNLFFEPVTTPCQHTFCSRHELPSFLYTQEHPPNKVILSLLLEAFPALHRERGEVIEAEERDARLDTPIFVCQLSFPGMPTLLHFFEPRYRLMLRRCLESPNPCFGMVMPPKPGALSPHMEYGTMLEIRSVQMQPDGRSLVETWGTYRFRILESGTLDGYMVGRIERIDDYPEDITEDPAPELLTSEPPLSTGSAAAPPSASSTSVTSATPSSTLGSASSSRSPCPTRSQSRSLPLPPPRHPSNTALMTQCRTFLDKLERGTAPWIVQRLSSTYGRMPTDVSSFSYWVASILPIDDHEKAKLLPIRSPRLRLLLVVHWIEQLNNNWYTVFYFVRLVKAALLLISFAFFLAAAAFFHGTLIQKAPMTSPDRQKLRSVSPPTRTMSPGDRSTAVKAYLSRSGNTRLARASGIALQV</sequence>
<feature type="compositionally biased region" description="Basic residues" evidence="4">
    <location>
        <begin position="262"/>
        <end position="271"/>
    </location>
</feature>
<dbReference type="PANTHER" id="PTHR23327">
    <property type="entry name" value="RING FINGER PROTEIN 127"/>
    <property type="match status" value="1"/>
</dbReference>
<dbReference type="SUPFAM" id="SSF88697">
    <property type="entry name" value="PUA domain-like"/>
    <property type="match status" value="1"/>
</dbReference>
<accession>A0A9P3PDX9</accession>
<keyword evidence="7" id="KW-0645">Protease</keyword>
<keyword evidence="8" id="KW-1185">Reference proteome</keyword>
<keyword evidence="5" id="KW-0472">Membrane</keyword>
<keyword evidence="2" id="KW-0863">Zinc-finger</keyword>
<feature type="compositionally biased region" description="Acidic residues" evidence="4">
    <location>
        <begin position="508"/>
        <end position="517"/>
    </location>
</feature>
<dbReference type="GO" id="GO:0008233">
    <property type="term" value="F:peptidase activity"/>
    <property type="evidence" value="ECO:0007669"/>
    <property type="project" value="UniProtKB-KW"/>
</dbReference>
<feature type="region of interest" description="Disordered" evidence="4">
    <location>
        <begin position="508"/>
        <end position="581"/>
    </location>
</feature>
<dbReference type="GO" id="GO:0006508">
    <property type="term" value="P:proteolysis"/>
    <property type="evidence" value="ECO:0007669"/>
    <property type="project" value="UniProtKB-KW"/>
</dbReference>
<dbReference type="Gene3D" id="3.30.40.10">
    <property type="entry name" value="Zinc/RING finger domain, C3HC4 (zinc finger)"/>
    <property type="match status" value="1"/>
</dbReference>
<feature type="compositionally biased region" description="Basic and acidic residues" evidence="4">
    <location>
        <begin position="216"/>
        <end position="227"/>
    </location>
</feature>
<keyword evidence="3" id="KW-0862">Zinc</keyword>
<dbReference type="InterPro" id="IPR003111">
    <property type="entry name" value="Lon_prtase_N"/>
</dbReference>
<evidence type="ECO:0000256" key="1">
    <source>
        <dbReference type="ARBA" id="ARBA00022723"/>
    </source>
</evidence>
<dbReference type="InterPro" id="IPR013083">
    <property type="entry name" value="Znf_RING/FYVE/PHD"/>
</dbReference>
<keyword evidence="1" id="KW-0479">Metal-binding</keyword>
<dbReference type="EMBL" id="BRPK01000001">
    <property type="protein sequence ID" value="GLB33829.1"/>
    <property type="molecule type" value="Genomic_DNA"/>
</dbReference>
<gene>
    <name evidence="7" type="ORF">LshimejAT787_0107130</name>
</gene>
<dbReference type="GO" id="GO:0061630">
    <property type="term" value="F:ubiquitin protein ligase activity"/>
    <property type="evidence" value="ECO:0007669"/>
    <property type="project" value="TreeGrafter"/>
</dbReference>
<reference evidence="7" key="1">
    <citation type="submission" date="2022-07" db="EMBL/GenBank/DDBJ databases">
        <title>The genome of Lyophyllum shimeji provides insight into the initial evolution of ectomycorrhizal fungal genome.</title>
        <authorList>
            <person name="Kobayashi Y."/>
            <person name="Shibata T."/>
            <person name="Hirakawa H."/>
            <person name="Shigenobu S."/>
            <person name="Nishiyama T."/>
            <person name="Yamada A."/>
            <person name="Hasebe M."/>
            <person name="Kawaguchi M."/>
        </authorList>
    </citation>
    <scope>NUCLEOTIDE SEQUENCE</scope>
    <source>
        <strain evidence="7">AT787</strain>
    </source>
</reference>
<dbReference type="Gene3D" id="1.20.58.1480">
    <property type="match status" value="1"/>
</dbReference>
<keyword evidence="5" id="KW-1133">Transmembrane helix</keyword>
<feature type="compositionally biased region" description="Basic and acidic residues" evidence="4">
    <location>
        <begin position="285"/>
        <end position="303"/>
    </location>
</feature>
<feature type="compositionally biased region" description="Basic and acidic residues" evidence="4">
    <location>
        <begin position="50"/>
        <end position="65"/>
    </location>
</feature>
<organism evidence="7 8">
    <name type="scientific">Lyophyllum shimeji</name>
    <name type="common">Hon-shimeji</name>
    <name type="synonym">Tricholoma shimeji</name>
    <dbReference type="NCBI Taxonomy" id="47721"/>
    <lineage>
        <taxon>Eukaryota</taxon>
        <taxon>Fungi</taxon>
        <taxon>Dikarya</taxon>
        <taxon>Basidiomycota</taxon>
        <taxon>Agaricomycotina</taxon>
        <taxon>Agaricomycetes</taxon>
        <taxon>Agaricomycetidae</taxon>
        <taxon>Agaricales</taxon>
        <taxon>Tricholomatineae</taxon>
        <taxon>Lyophyllaceae</taxon>
        <taxon>Lyophyllum</taxon>
    </lineage>
</organism>
<evidence type="ECO:0000259" key="6">
    <source>
        <dbReference type="PROSITE" id="PS51787"/>
    </source>
</evidence>
<evidence type="ECO:0000256" key="4">
    <source>
        <dbReference type="SAM" id="MobiDB-lite"/>
    </source>
</evidence>
<feature type="region of interest" description="Disordered" evidence="4">
    <location>
        <begin position="216"/>
        <end position="318"/>
    </location>
</feature>
<evidence type="ECO:0000313" key="8">
    <source>
        <dbReference type="Proteomes" id="UP001063166"/>
    </source>
</evidence>
<feature type="domain" description="Lon N-terminal" evidence="6">
    <location>
        <begin position="390"/>
        <end position="660"/>
    </location>
</feature>
<dbReference type="GO" id="GO:0008270">
    <property type="term" value="F:zinc ion binding"/>
    <property type="evidence" value="ECO:0007669"/>
    <property type="project" value="UniProtKB-KW"/>
</dbReference>
<dbReference type="Pfam" id="PF13445">
    <property type="entry name" value="zf-RING_UBOX"/>
    <property type="match status" value="1"/>
</dbReference>
<comment type="caution">
    <text evidence="7">The sequence shown here is derived from an EMBL/GenBank/DDBJ whole genome shotgun (WGS) entry which is preliminary data.</text>
</comment>
<protein>
    <submittedName>
        <fullName evidence="7">ATP-dependent protease La (LON) substrate-binding domain</fullName>
    </submittedName>
</protein>
<dbReference type="Pfam" id="PF02190">
    <property type="entry name" value="LON_substr_bdg"/>
    <property type="match status" value="1"/>
</dbReference>
<dbReference type="PROSITE" id="PS51787">
    <property type="entry name" value="LON_N"/>
    <property type="match status" value="1"/>
</dbReference>
<evidence type="ECO:0000256" key="2">
    <source>
        <dbReference type="ARBA" id="ARBA00022771"/>
    </source>
</evidence>
<keyword evidence="7" id="KW-0378">Hydrolase</keyword>